<dbReference type="EMBL" id="JABXBU010002230">
    <property type="protein sequence ID" value="KAF8766717.1"/>
    <property type="molecule type" value="Genomic_DNA"/>
</dbReference>
<protein>
    <submittedName>
        <fullName evidence="1">Uncharacterized protein</fullName>
    </submittedName>
</protein>
<sequence length="177" mass="20113">MGKKANHKFRLNDNERVKAFALLSDLRNLLREKEEKDAEESITKEKAKPAKTYAEVTATKQAHTVLLLPKENSKENVKKLVEENVQPTKEKMAINALRPLRNKGIAVHCSDEEGAQKLIQMIQGNQRLAETIECKKPSTRHPRCIVYDIPNGIADLEVLEVLELTNRSSQRFSEAEL</sequence>
<keyword evidence="2" id="KW-1185">Reference proteome</keyword>
<accession>A0A8T0E5Q1</accession>
<dbReference type="AlphaFoldDB" id="A0A8T0E5Q1"/>
<reference evidence="1" key="1">
    <citation type="journal article" date="2020" name="bioRxiv">
        <title>Chromosome-level reference genome of the European wasp spider Argiope bruennichi: a resource for studies on range expansion and evolutionary adaptation.</title>
        <authorList>
            <person name="Sheffer M.M."/>
            <person name="Hoppe A."/>
            <person name="Krehenwinkel H."/>
            <person name="Uhl G."/>
            <person name="Kuss A.W."/>
            <person name="Jensen L."/>
            <person name="Jensen C."/>
            <person name="Gillespie R.G."/>
            <person name="Hoff K.J."/>
            <person name="Prost S."/>
        </authorList>
    </citation>
    <scope>NUCLEOTIDE SEQUENCE</scope>
</reference>
<evidence type="ECO:0000313" key="1">
    <source>
        <dbReference type="EMBL" id="KAF8766717.1"/>
    </source>
</evidence>
<organism evidence="1 2">
    <name type="scientific">Argiope bruennichi</name>
    <name type="common">Wasp spider</name>
    <name type="synonym">Aranea bruennichi</name>
    <dbReference type="NCBI Taxonomy" id="94029"/>
    <lineage>
        <taxon>Eukaryota</taxon>
        <taxon>Metazoa</taxon>
        <taxon>Ecdysozoa</taxon>
        <taxon>Arthropoda</taxon>
        <taxon>Chelicerata</taxon>
        <taxon>Arachnida</taxon>
        <taxon>Araneae</taxon>
        <taxon>Araneomorphae</taxon>
        <taxon>Entelegynae</taxon>
        <taxon>Araneoidea</taxon>
        <taxon>Araneidae</taxon>
        <taxon>Argiope</taxon>
    </lineage>
</organism>
<gene>
    <name evidence="1" type="ORF">HNY73_019753</name>
</gene>
<comment type="caution">
    <text evidence="1">The sequence shown here is derived from an EMBL/GenBank/DDBJ whole genome shotgun (WGS) entry which is preliminary data.</text>
</comment>
<proteinExistence type="predicted"/>
<evidence type="ECO:0000313" key="2">
    <source>
        <dbReference type="Proteomes" id="UP000807504"/>
    </source>
</evidence>
<name>A0A8T0E5Q1_ARGBR</name>
<reference evidence="1" key="2">
    <citation type="submission" date="2020-06" db="EMBL/GenBank/DDBJ databases">
        <authorList>
            <person name="Sheffer M."/>
        </authorList>
    </citation>
    <scope>NUCLEOTIDE SEQUENCE</scope>
</reference>
<dbReference type="Proteomes" id="UP000807504">
    <property type="component" value="Unassembled WGS sequence"/>
</dbReference>